<protein>
    <submittedName>
        <fullName evidence="2">Uncharacterized protein</fullName>
    </submittedName>
</protein>
<dbReference type="EMBL" id="CAJOBJ010072529">
    <property type="protein sequence ID" value="CAF4466691.1"/>
    <property type="molecule type" value="Genomic_DNA"/>
</dbReference>
<feature type="region of interest" description="Disordered" evidence="1">
    <location>
        <begin position="14"/>
        <end position="38"/>
    </location>
</feature>
<reference evidence="2" key="1">
    <citation type="submission" date="2021-02" db="EMBL/GenBank/DDBJ databases">
        <authorList>
            <person name="Nowell W R."/>
        </authorList>
    </citation>
    <scope>NUCLEOTIDE SEQUENCE</scope>
</reference>
<name>A0A8S2WYP7_9BILA</name>
<dbReference type="Proteomes" id="UP000681967">
    <property type="component" value="Unassembled WGS sequence"/>
</dbReference>
<evidence type="ECO:0000313" key="3">
    <source>
        <dbReference type="EMBL" id="CAF5175136.1"/>
    </source>
</evidence>
<proteinExistence type="predicted"/>
<sequence length="38" mass="4409">MEIQAKLDNISKDNKLSYSKSSTKLSEQQQQQQQQLLV</sequence>
<evidence type="ECO:0000313" key="2">
    <source>
        <dbReference type="EMBL" id="CAF4466691.1"/>
    </source>
</evidence>
<feature type="compositionally biased region" description="Low complexity" evidence="1">
    <location>
        <begin position="16"/>
        <end position="38"/>
    </location>
</feature>
<dbReference type="Proteomes" id="UP000681720">
    <property type="component" value="Unassembled WGS sequence"/>
</dbReference>
<gene>
    <name evidence="3" type="ORF">BYL167_LOCUS78063</name>
    <name evidence="2" type="ORF">GIL414_LOCUS33132</name>
</gene>
<evidence type="ECO:0000313" key="4">
    <source>
        <dbReference type="Proteomes" id="UP000681720"/>
    </source>
</evidence>
<evidence type="ECO:0000256" key="1">
    <source>
        <dbReference type="SAM" id="MobiDB-lite"/>
    </source>
</evidence>
<feature type="non-terminal residue" evidence="2">
    <location>
        <position position="1"/>
    </location>
</feature>
<dbReference type="AlphaFoldDB" id="A0A8S2WYP7"/>
<organism evidence="2 4">
    <name type="scientific">Rotaria magnacalcarata</name>
    <dbReference type="NCBI Taxonomy" id="392030"/>
    <lineage>
        <taxon>Eukaryota</taxon>
        <taxon>Metazoa</taxon>
        <taxon>Spiralia</taxon>
        <taxon>Gnathifera</taxon>
        <taxon>Rotifera</taxon>
        <taxon>Eurotatoria</taxon>
        <taxon>Bdelloidea</taxon>
        <taxon>Philodinida</taxon>
        <taxon>Philodinidae</taxon>
        <taxon>Rotaria</taxon>
    </lineage>
</organism>
<dbReference type="EMBL" id="CAJOBH010285920">
    <property type="protein sequence ID" value="CAF5175136.1"/>
    <property type="molecule type" value="Genomic_DNA"/>
</dbReference>
<comment type="caution">
    <text evidence="2">The sequence shown here is derived from an EMBL/GenBank/DDBJ whole genome shotgun (WGS) entry which is preliminary data.</text>
</comment>
<accession>A0A8S2WYP7</accession>